<dbReference type="Proteomes" id="UP001066276">
    <property type="component" value="Chromosome 2_1"/>
</dbReference>
<organism evidence="2 3">
    <name type="scientific">Pleurodeles waltl</name>
    <name type="common">Iberian ribbed newt</name>
    <dbReference type="NCBI Taxonomy" id="8319"/>
    <lineage>
        <taxon>Eukaryota</taxon>
        <taxon>Metazoa</taxon>
        <taxon>Chordata</taxon>
        <taxon>Craniata</taxon>
        <taxon>Vertebrata</taxon>
        <taxon>Euteleostomi</taxon>
        <taxon>Amphibia</taxon>
        <taxon>Batrachia</taxon>
        <taxon>Caudata</taxon>
        <taxon>Salamandroidea</taxon>
        <taxon>Salamandridae</taxon>
        <taxon>Pleurodelinae</taxon>
        <taxon>Pleurodeles</taxon>
    </lineage>
</organism>
<keyword evidence="3" id="KW-1185">Reference proteome</keyword>
<protein>
    <submittedName>
        <fullName evidence="2">Uncharacterized protein</fullName>
    </submittedName>
</protein>
<evidence type="ECO:0000256" key="1">
    <source>
        <dbReference type="SAM" id="MobiDB-lite"/>
    </source>
</evidence>
<reference evidence="2" key="1">
    <citation type="journal article" date="2022" name="bioRxiv">
        <title>Sequencing and chromosome-scale assembly of the giantPleurodeles waltlgenome.</title>
        <authorList>
            <person name="Brown T."/>
            <person name="Elewa A."/>
            <person name="Iarovenko S."/>
            <person name="Subramanian E."/>
            <person name="Araus A.J."/>
            <person name="Petzold A."/>
            <person name="Susuki M."/>
            <person name="Suzuki K.-i.T."/>
            <person name="Hayashi T."/>
            <person name="Toyoda A."/>
            <person name="Oliveira C."/>
            <person name="Osipova E."/>
            <person name="Leigh N.D."/>
            <person name="Simon A."/>
            <person name="Yun M.H."/>
        </authorList>
    </citation>
    <scope>NUCLEOTIDE SEQUENCE</scope>
    <source>
        <strain evidence="2">20211129_DDA</strain>
        <tissue evidence="2">Liver</tissue>
    </source>
</reference>
<proteinExistence type="predicted"/>
<gene>
    <name evidence="2" type="ORF">NDU88_006927</name>
</gene>
<dbReference type="AlphaFoldDB" id="A0AAV7VN94"/>
<dbReference type="EMBL" id="JANPWB010000003">
    <property type="protein sequence ID" value="KAJ1203133.1"/>
    <property type="molecule type" value="Genomic_DNA"/>
</dbReference>
<evidence type="ECO:0000313" key="2">
    <source>
        <dbReference type="EMBL" id="KAJ1203133.1"/>
    </source>
</evidence>
<feature type="region of interest" description="Disordered" evidence="1">
    <location>
        <begin position="1"/>
        <end position="24"/>
    </location>
</feature>
<accession>A0AAV7VN94</accession>
<sequence length="124" mass="13939">MAAAKGMQPELLYNPTDTPKQDTTMERKLQEILVVGKRLEGIDSNISSLAEKTKSIITDIAGFRTQVSGLKQQVSDIEDHLNTAPDRDHELLCPRTKLIDLEDRCRRDSVQFFGILERAEGVDI</sequence>
<name>A0AAV7VN94_PLEWA</name>
<evidence type="ECO:0000313" key="3">
    <source>
        <dbReference type="Proteomes" id="UP001066276"/>
    </source>
</evidence>
<comment type="caution">
    <text evidence="2">The sequence shown here is derived from an EMBL/GenBank/DDBJ whole genome shotgun (WGS) entry which is preliminary data.</text>
</comment>